<dbReference type="EMBL" id="JH930475">
    <property type="protein sequence ID" value="EKM52220.1"/>
    <property type="molecule type" value="Genomic_DNA"/>
</dbReference>
<accession>K5VZF5</accession>
<organism evidence="7 8">
    <name type="scientific">Phanerochaete carnosa (strain HHB-10118-sp)</name>
    <name type="common">White-rot fungus</name>
    <name type="synonym">Peniophora carnosa</name>
    <dbReference type="NCBI Taxonomy" id="650164"/>
    <lineage>
        <taxon>Eukaryota</taxon>
        <taxon>Fungi</taxon>
        <taxon>Dikarya</taxon>
        <taxon>Basidiomycota</taxon>
        <taxon>Agaricomycotina</taxon>
        <taxon>Agaricomycetes</taxon>
        <taxon>Polyporales</taxon>
        <taxon>Phanerochaetaceae</taxon>
        <taxon>Phanerochaete</taxon>
    </lineage>
</organism>
<evidence type="ECO:0000256" key="5">
    <source>
        <dbReference type="PROSITE-ProRule" id="PRU00042"/>
    </source>
</evidence>
<feature type="domain" description="C2H2-type" evidence="6">
    <location>
        <begin position="103"/>
        <end position="125"/>
    </location>
</feature>
<dbReference type="Gene3D" id="3.30.160.60">
    <property type="entry name" value="Classic Zinc Finger"/>
    <property type="match status" value="3"/>
</dbReference>
<evidence type="ECO:0000313" key="8">
    <source>
        <dbReference type="Proteomes" id="UP000008370"/>
    </source>
</evidence>
<evidence type="ECO:0000256" key="3">
    <source>
        <dbReference type="ARBA" id="ARBA00022771"/>
    </source>
</evidence>
<keyword evidence="1" id="KW-0479">Metal-binding</keyword>
<dbReference type="KEGG" id="pco:PHACADRAFT_186410"/>
<dbReference type="PROSITE" id="PS00028">
    <property type="entry name" value="ZINC_FINGER_C2H2_1"/>
    <property type="match status" value="3"/>
</dbReference>
<dbReference type="Pfam" id="PF00096">
    <property type="entry name" value="zf-C2H2"/>
    <property type="match status" value="1"/>
</dbReference>
<evidence type="ECO:0000259" key="6">
    <source>
        <dbReference type="PROSITE" id="PS50157"/>
    </source>
</evidence>
<dbReference type="InterPro" id="IPR036236">
    <property type="entry name" value="Znf_C2H2_sf"/>
</dbReference>
<dbReference type="PROSITE" id="PS50157">
    <property type="entry name" value="ZINC_FINGER_C2H2_2"/>
    <property type="match status" value="2"/>
</dbReference>
<dbReference type="SMART" id="SM00355">
    <property type="entry name" value="ZnF_C2H2"/>
    <property type="match status" value="6"/>
</dbReference>
<dbReference type="SUPFAM" id="SSF57667">
    <property type="entry name" value="beta-beta-alpha zinc fingers"/>
    <property type="match status" value="2"/>
</dbReference>
<proteinExistence type="predicted"/>
<evidence type="ECO:0000256" key="1">
    <source>
        <dbReference type="ARBA" id="ARBA00022723"/>
    </source>
</evidence>
<reference evidence="7 8" key="1">
    <citation type="journal article" date="2012" name="BMC Genomics">
        <title>Comparative genomics of the white-rot fungi, Phanerochaete carnosa and P. chrysosporium, to elucidate the genetic basis of the distinct wood types they colonize.</title>
        <authorList>
            <person name="Suzuki H."/>
            <person name="MacDonald J."/>
            <person name="Syed K."/>
            <person name="Salamov A."/>
            <person name="Hori C."/>
            <person name="Aerts A."/>
            <person name="Henrissat B."/>
            <person name="Wiebenga A."/>
            <person name="vanKuyk P.A."/>
            <person name="Barry K."/>
            <person name="Lindquist E."/>
            <person name="LaButti K."/>
            <person name="Lapidus A."/>
            <person name="Lucas S."/>
            <person name="Coutinho P."/>
            <person name="Gong Y."/>
            <person name="Samejima M."/>
            <person name="Mahadevan R."/>
            <person name="Abou-Zaid M."/>
            <person name="de Vries R.P."/>
            <person name="Igarashi K."/>
            <person name="Yadav J.S."/>
            <person name="Grigoriev I.V."/>
            <person name="Master E.R."/>
        </authorList>
    </citation>
    <scope>NUCLEOTIDE SEQUENCE [LARGE SCALE GENOMIC DNA]</scope>
    <source>
        <strain evidence="7 8">HHB-10118-sp</strain>
    </source>
</reference>
<dbReference type="InterPro" id="IPR013087">
    <property type="entry name" value="Znf_C2H2_type"/>
</dbReference>
<keyword evidence="2" id="KW-0677">Repeat</keyword>
<dbReference type="RefSeq" id="XP_007398577.1">
    <property type="nucleotide sequence ID" value="XM_007398515.1"/>
</dbReference>
<keyword evidence="4" id="KW-0862">Zinc</keyword>
<dbReference type="Proteomes" id="UP000008370">
    <property type="component" value="Unassembled WGS sequence"/>
</dbReference>
<dbReference type="GO" id="GO:0008270">
    <property type="term" value="F:zinc ion binding"/>
    <property type="evidence" value="ECO:0007669"/>
    <property type="project" value="UniProtKB-KW"/>
</dbReference>
<dbReference type="GeneID" id="18910349"/>
<evidence type="ECO:0000313" key="7">
    <source>
        <dbReference type="EMBL" id="EKM52220.1"/>
    </source>
</evidence>
<evidence type="ECO:0000256" key="4">
    <source>
        <dbReference type="ARBA" id="ARBA00022833"/>
    </source>
</evidence>
<name>K5VZF5_PHACS</name>
<sequence length="294" mass="33132">MRHCNKCNRDFVSARALAAHKANSPVHYMCLQCKREFVSPEARKAHYLENESHHYCDICDQEFRSVMGLELHLEDLHLYCRVCGVFFLSQAEKDELHAARPHFYCGSCPRGFKTENNLVHHMRTHLPKGIHCPGKKCSRSFALPADLVHHMESGGCRSRVTRHEVNRAVIAYDRVCVITDASRLLLGPDGSYAKPADVQEWATEESWNGSAFECVFCHKTFWQLAHLNNHLQSPAHADKIYKCPAVYGGCAAQFGTLSALVQHAEIATCGISRFQGQVHTVVDEITRGMRSLGL</sequence>
<dbReference type="InParanoid" id="K5VZF5"/>
<dbReference type="PANTHER" id="PTHR24379">
    <property type="entry name" value="KRAB AND ZINC FINGER DOMAIN-CONTAINING"/>
    <property type="match status" value="1"/>
</dbReference>
<gene>
    <name evidence="7" type="ORF">PHACADRAFT_186410</name>
</gene>
<dbReference type="AlphaFoldDB" id="K5VZF5"/>
<keyword evidence="3 5" id="KW-0863">Zinc-finger</keyword>
<evidence type="ECO:0000256" key="2">
    <source>
        <dbReference type="ARBA" id="ARBA00022737"/>
    </source>
</evidence>
<dbReference type="OrthoDB" id="6077919at2759"/>
<dbReference type="PANTHER" id="PTHR24379:SF121">
    <property type="entry name" value="C2H2-TYPE DOMAIN-CONTAINING PROTEIN"/>
    <property type="match status" value="1"/>
</dbReference>
<keyword evidence="8" id="KW-1185">Reference proteome</keyword>
<feature type="domain" description="C2H2-type" evidence="6">
    <location>
        <begin position="212"/>
        <end position="241"/>
    </location>
</feature>
<dbReference type="HOGENOM" id="CLU_075838_1_1_1"/>
<protein>
    <recommendedName>
        <fullName evidence="6">C2H2-type domain-containing protein</fullName>
    </recommendedName>
</protein>